<protein>
    <submittedName>
        <fullName evidence="2">Glycosyltransferase family 4 protein</fullName>
    </submittedName>
</protein>
<dbReference type="InterPro" id="IPR050194">
    <property type="entry name" value="Glycosyltransferase_grp1"/>
</dbReference>
<keyword evidence="2" id="KW-0808">Transferase</keyword>
<dbReference type="Gene3D" id="3.40.50.2000">
    <property type="entry name" value="Glycogen Phosphorylase B"/>
    <property type="match status" value="1"/>
</dbReference>
<evidence type="ECO:0000256" key="1">
    <source>
        <dbReference type="SAM" id="MobiDB-lite"/>
    </source>
</evidence>
<dbReference type="AlphaFoldDB" id="A0A5P2HDP3"/>
<dbReference type="Pfam" id="PF13692">
    <property type="entry name" value="Glyco_trans_1_4"/>
    <property type="match status" value="1"/>
</dbReference>
<evidence type="ECO:0000313" key="2">
    <source>
        <dbReference type="EMBL" id="QET05623.1"/>
    </source>
</evidence>
<proteinExistence type="predicted"/>
<sequence length="402" mass="44070">MTTPIAKQRTEPAAEGPSPQARHAATPADLARPVIFLGHLGLANNGFSAACQRMLERIRERGPVVVLDVARRGRGAMAGIGTLGNRLRQFARMFGTCVAARPHTLYLGFSGGFGQLMDVPFIALAQLFGMEIYFHHHSFAYINQPTWYTRLAIRCAPRGRHLVLCDMMRTELARIYDLPPERVQVLSNLGLIELAEPAPQGAGRQTEDDAIHVGFLSNITAAKGIFTFFEVVRLAQEMNIPVCARIAGPVEAAIRERFDAELARTPCVRYLGPAHGAQKQDFFRSIDVLLFPTTYHNEAEPLVVLEARSHGASVVAYARGCIGAMIDECSGLLVPADADFAEAAVPYLHRLMLERAGGARTDGNAERDAEDLRARRVAHFHADRIRAEATLSNAVAMISRRP</sequence>
<organism evidence="2 3">
    <name type="scientific">Cupriavidus pauculus</name>
    <dbReference type="NCBI Taxonomy" id="82633"/>
    <lineage>
        <taxon>Bacteria</taxon>
        <taxon>Pseudomonadati</taxon>
        <taxon>Pseudomonadota</taxon>
        <taxon>Betaproteobacteria</taxon>
        <taxon>Burkholderiales</taxon>
        <taxon>Burkholderiaceae</taxon>
        <taxon>Cupriavidus</taxon>
    </lineage>
</organism>
<dbReference type="OrthoDB" id="9775208at2"/>
<dbReference type="RefSeq" id="WP_150375965.1">
    <property type="nucleotide sequence ID" value="NZ_CP044067.1"/>
</dbReference>
<evidence type="ECO:0000313" key="3">
    <source>
        <dbReference type="Proteomes" id="UP000322822"/>
    </source>
</evidence>
<feature type="region of interest" description="Disordered" evidence="1">
    <location>
        <begin position="1"/>
        <end position="24"/>
    </location>
</feature>
<dbReference type="CDD" id="cd03801">
    <property type="entry name" value="GT4_PimA-like"/>
    <property type="match status" value="1"/>
</dbReference>
<name>A0A5P2HDP3_9BURK</name>
<dbReference type="Proteomes" id="UP000322822">
    <property type="component" value="Chromosome 2"/>
</dbReference>
<dbReference type="PANTHER" id="PTHR45947">
    <property type="entry name" value="SULFOQUINOVOSYL TRANSFERASE SQD2"/>
    <property type="match status" value="1"/>
</dbReference>
<dbReference type="PANTHER" id="PTHR45947:SF3">
    <property type="entry name" value="SULFOQUINOVOSYL TRANSFERASE SQD2"/>
    <property type="match status" value="1"/>
</dbReference>
<accession>A0A5P2HDP3</accession>
<gene>
    <name evidence="2" type="ORF">FOB72_26895</name>
</gene>
<reference evidence="2 3" key="1">
    <citation type="submission" date="2019-09" db="EMBL/GenBank/DDBJ databases">
        <title>FDA dAtabase for Regulatory Grade micrObial Sequences (FDA-ARGOS): Supporting development and validation of Infectious Disease Dx tests.</title>
        <authorList>
            <person name="Sciortino C."/>
            <person name="Tallon L."/>
            <person name="Sadzewicz L."/>
            <person name="Vavikolanu K."/>
            <person name="Mehta A."/>
            <person name="Aluvathingal J."/>
            <person name="Nadendla S."/>
            <person name="Nandy P."/>
            <person name="Geyer C."/>
            <person name="Yan Y."/>
            <person name="Sichtig H."/>
        </authorList>
    </citation>
    <scope>NUCLEOTIDE SEQUENCE [LARGE SCALE GENOMIC DNA]</scope>
    <source>
        <strain evidence="2 3">FDAARGOS_664</strain>
    </source>
</reference>
<dbReference type="EMBL" id="CP044067">
    <property type="protein sequence ID" value="QET05623.1"/>
    <property type="molecule type" value="Genomic_DNA"/>
</dbReference>
<dbReference type="GO" id="GO:0016757">
    <property type="term" value="F:glycosyltransferase activity"/>
    <property type="evidence" value="ECO:0007669"/>
    <property type="project" value="TreeGrafter"/>
</dbReference>
<dbReference type="SUPFAM" id="SSF53756">
    <property type="entry name" value="UDP-Glycosyltransferase/glycogen phosphorylase"/>
    <property type="match status" value="1"/>
</dbReference>